<dbReference type="InterPro" id="IPR035069">
    <property type="entry name" value="TTHA1013/TTHA0281-like"/>
</dbReference>
<dbReference type="Pfam" id="PF24113">
    <property type="entry name" value="DUF7387"/>
    <property type="match status" value="1"/>
</dbReference>
<dbReference type="GeneID" id="96953299"/>
<keyword evidence="3" id="KW-1185">Reference proteome</keyword>
<dbReference type="InterPro" id="IPR055811">
    <property type="entry name" value="DUF7387"/>
</dbReference>
<dbReference type="AlphaFoldDB" id="A0ABD5ZX53"/>
<feature type="region of interest" description="Disordered" evidence="1">
    <location>
        <begin position="68"/>
        <end position="92"/>
    </location>
</feature>
<comment type="caution">
    <text evidence="2">The sequence shown here is derived from an EMBL/GenBank/DDBJ whole genome shotgun (WGS) entry which is preliminary data.</text>
</comment>
<dbReference type="RefSeq" id="WP_379703161.1">
    <property type="nucleotide sequence ID" value="NZ_JBHTAT010000001.1"/>
</dbReference>
<reference evidence="2 3" key="1">
    <citation type="journal article" date="2019" name="Int. J. Syst. Evol. Microbiol.">
        <title>The Global Catalogue of Microorganisms (GCM) 10K type strain sequencing project: providing services to taxonomists for standard genome sequencing and annotation.</title>
        <authorList>
            <consortium name="The Broad Institute Genomics Platform"/>
            <consortium name="The Broad Institute Genome Sequencing Center for Infectious Disease"/>
            <person name="Wu L."/>
            <person name="Ma J."/>
        </authorList>
    </citation>
    <scope>NUCLEOTIDE SEQUENCE [LARGE SCALE GENOMIC DNA]</scope>
    <source>
        <strain evidence="2 3">GX21</strain>
    </source>
</reference>
<dbReference type="Proteomes" id="UP001596434">
    <property type="component" value="Unassembled WGS sequence"/>
</dbReference>
<evidence type="ECO:0000256" key="1">
    <source>
        <dbReference type="SAM" id="MobiDB-lite"/>
    </source>
</evidence>
<dbReference type="Gene3D" id="3.30.160.250">
    <property type="match status" value="1"/>
</dbReference>
<dbReference type="SUPFAM" id="SSF143100">
    <property type="entry name" value="TTHA1013/TTHA0281-like"/>
    <property type="match status" value="1"/>
</dbReference>
<organism evidence="2 3">
    <name type="scientific">Haloplanus litoreus</name>
    <dbReference type="NCBI Taxonomy" id="767515"/>
    <lineage>
        <taxon>Archaea</taxon>
        <taxon>Methanobacteriati</taxon>
        <taxon>Methanobacteriota</taxon>
        <taxon>Stenosarchaea group</taxon>
        <taxon>Halobacteria</taxon>
        <taxon>Halobacteriales</taxon>
        <taxon>Haloferacaceae</taxon>
        <taxon>Haloplanus</taxon>
    </lineage>
</organism>
<evidence type="ECO:0000313" key="3">
    <source>
        <dbReference type="Proteomes" id="UP001596434"/>
    </source>
</evidence>
<protein>
    <submittedName>
        <fullName evidence="2">Type II toxin-antitoxin system HicB family antitoxin</fullName>
    </submittedName>
</protein>
<evidence type="ECO:0000313" key="2">
    <source>
        <dbReference type="EMBL" id="MFC7254960.1"/>
    </source>
</evidence>
<name>A0ABD5ZX53_9EURY</name>
<accession>A0ABD5ZX53</accession>
<gene>
    <name evidence="2" type="ORF">ACFQKE_06580</name>
</gene>
<sequence>MSTGRELRLIEVDEGGWSAIDEESNVASQGETREEALEMLDEAVALHTGEIGESVTDEDLRELGIGPEFVPEFVPDEPQDPDAPWFDSEESP</sequence>
<dbReference type="EMBL" id="JBHTAT010000001">
    <property type="protein sequence ID" value="MFC7254960.1"/>
    <property type="molecule type" value="Genomic_DNA"/>
</dbReference>
<proteinExistence type="predicted"/>